<dbReference type="InterPro" id="IPR019038">
    <property type="entry name" value="POLD3"/>
</dbReference>
<keyword evidence="3" id="KW-0235">DNA replication</keyword>
<dbReference type="GO" id="GO:0006271">
    <property type="term" value="P:DNA strand elongation involved in DNA replication"/>
    <property type="evidence" value="ECO:0007669"/>
    <property type="project" value="TreeGrafter"/>
</dbReference>
<keyword evidence="7" id="KW-1185">Reference proteome</keyword>
<dbReference type="GO" id="GO:0003887">
    <property type="term" value="F:DNA-directed DNA polymerase activity"/>
    <property type="evidence" value="ECO:0007669"/>
    <property type="project" value="TreeGrafter"/>
</dbReference>
<feature type="compositionally biased region" description="Acidic residues" evidence="5">
    <location>
        <begin position="393"/>
        <end position="405"/>
    </location>
</feature>
<dbReference type="HOGENOM" id="CLU_023879_0_0_1"/>
<dbReference type="GO" id="GO:0043625">
    <property type="term" value="C:delta DNA polymerase complex"/>
    <property type="evidence" value="ECO:0007669"/>
    <property type="project" value="InterPro"/>
</dbReference>
<organism evidence="6 7">
    <name type="scientific">Jaapia argillacea MUCL 33604</name>
    <dbReference type="NCBI Taxonomy" id="933084"/>
    <lineage>
        <taxon>Eukaryota</taxon>
        <taxon>Fungi</taxon>
        <taxon>Dikarya</taxon>
        <taxon>Basidiomycota</taxon>
        <taxon>Agaricomycotina</taxon>
        <taxon>Agaricomycetes</taxon>
        <taxon>Agaricomycetidae</taxon>
        <taxon>Jaapiales</taxon>
        <taxon>Jaapiaceae</taxon>
        <taxon>Jaapia</taxon>
    </lineage>
</organism>
<evidence type="ECO:0000256" key="4">
    <source>
        <dbReference type="ARBA" id="ARBA00023242"/>
    </source>
</evidence>
<feature type="compositionally biased region" description="Basic and acidic residues" evidence="5">
    <location>
        <begin position="275"/>
        <end position="290"/>
    </location>
</feature>
<dbReference type="InterPro" id="IPR041913">
    <property type="entry name" value="POLD3_sf"/>
</dbReference>
<protein>
    <recommendedName>
        <fullName evidence="2">DNA polymerase delta subunit 3</fullName>
    </recommendedName>
</protein>
<feature type="region of interest" description="Disordered" evidence="5">
    <location>
        <begin position="175"/>
        <end position="532"/>
    </location>
</feature>
<dbReference type="PANTHER" id="PTHR17598">
    <property type="entry name" value="DNA POLYMERASE DELTA SUBUNIT 3"/>
    <property type="match status" value="1"/>
</dbReference>
<evidence type="ECO:0000256" key="3">
    <source>
        <dbReference type="ARBA" id="ARBA00022705"/>
    </source>
</evidence>
<dbReference type="EMBL" id="KL197735">
    <property type="protein sequence ID" value="KDQ53171.1"/>
    <property type="molecule type" value="Genomic_DNA"/>
</dbReference>
<dbReference type="GO" id="GO:0006297">
    <property type="term" value="P:nucleotide-excision repair, DNA gap filling"/>
    <property type="evidence" value="ECO:0007669"/>
    <property type="project" value="TreeGrafter"/>
</dbReference>
<evidence type="ECO:0000313" key="6">
    <source>
        <dbReference type="EMBL" id="KDQ53171.1"/>
    </source>
</evidence>
<dbReference type="Proteomes" id="UP000027265">
    <property type="component" value="Unassembled WGS sequence"/>
</dbReference>
<evidence type="ECO:0000256" key="1">
    <source>
        <dbReference type="ARBA" id="ARBA00004123"/>
    </source>
</evidence>
<comment type="subcellular location">
    <subcellularLocation>
        <location evidence="1">Nucleus</location>
    </subcellularLocation>
</comment>
<reference evidence="7" key="1">
    <citation type="journal article" date="2014" name="Proc. Natl. Acad. Sci. U.S.A.">
        <title>Extensive sampling of basidiomycete genomes demonstrates inadequacy of the white-rot/brown-rot paradigm for wood decay fungi.</title>
        <authorList>
            <person name="Riley R."/>
            <person name="Salamov A.A."/>
            <person name="Brown D.W."/>
            <person name="Nagy L.G."/>
            <person name="Floudas D."/>
            <person name="Held B.W."/>
            <person name="Levasseur A."/>
            <person name="Lombard V."/>
            <person name="Morin E."/>
            <person name="Otillar R."/>
            <person name="Lindquist E.A."/>
            <person name="Sun H."/>
            <person name="LaButti K.M."/>
            <person name="Schmutz J."/>
            <person name="Jabbour D."/>
            <person name="Luo H."/>
            <person name="Baker S.E."/>
            <person name="Pisabarro A.G."/>
            <person name="Walton J.D."/>
            <person name="Blanchette R.A."/>
            <person name="Henrissat B."/>
            <person name="Martin F."/>
            <person name="Cullen D."/>
            <person name="Hibbett D.S."/>
            <person name="Grigoriev I.V."/>
        </authorList>
    </citation>
    <scope>NUCLEOTIDE SEQUENCE [LARGE SCALE GENOMIC DNA]</scope>
    <source>
        <strain evidence="7">MUCL 33604</strain>
    </source>
</reference>
<dbReference type="AlphaFoldDB" id="A0A067PS67"/>
<name>A0A067PS67_9AGAM</name>
<dbReference type="Pfam" id="PF09507">
    <property type="entry name" value="CDC27"/>
    <property type="match status" value="1"/>
</dbReference>
<dbReference type="OrthoDB" id="514823at2759"/>
<evidence type="ECO:0000256" key="5">
    <source>
        <dbReference type="SAM" id="MobiDB-lite"/>
    </source>
</evidence>
<gene>
    <name evidence="6" type="ORF">JAAARDRAFT_162049</name>
</gene>
<keyword evidence="4" id="KW-0539">Nucleus</keyword>
<dbReference type="InParanoid" id="A0A067PS67"/>
<dbReference type="GO" id="GO:1904161">
    <property type="term" value="P:DNA synthesis involved in UV-damage excision repair"/>
    <property type="evidence" value="ECO:0007669"/>
    <property type="project" value="TreeGrafter"/>
</dbReference>
<evidence type="ECO:0000256" key="2">
    <source>
        <dbReference type="ARBA" id="ARBA00017589"/>
    </source>
</evidence>
<dbReference type="STRING" id="933084.A0A067PS67"/>
<feature type="compositionally biased region" description="Basic and acidic residues" evidence="5">
    <location>
        <begin position="197"/>
        <end position="217"/>
    </location>
</feature>
<proteinExistence type="predicted"/>
<feature type="compositionally biased region" description="Low complexity" evidence="5">
    <location>
        <begin position="510"/>
        <end position="520"/>
    </location>
</feature>
<evidence type="ECO:0000313" key="7">
    <source>
        <dbReference type="Proteomes" id="UP000027265"/>
    </source>
</evidence>
<feature type="compositionally biased region" description="Basic and acidic residues" evidence="5">
    <location>
        <begin position="226"/>
        <end position="267"/>
    </location>
</feature>
<dbReference type="PANTHER" id="PTHR17598:SF13">
    <property type="entry name" value="DNA POLYMERASE DELTA SUBUNIT 3"/>
    <property type="match status" value="1"/>
</dbReference>
<sequence>MTTLEAVDYLAKQLLVSKSIVTYRSLSRALSIHVNTAKLELAAYYAESRASSLTVSATYLVSGEVDIRPSRHEVATQEEDEMEIDYDEDMEDEEAVTQTKMVLVGESALEDAKRQFTRISTTHVYCLSPSPLVDAGLICGPTEAVRGVDLKSNHELTVTFGKIVGADVQKKSVVKGKSAQAPIRTASIKAPQPRLATKAEEPETKDAEKDKVKKVGEKPIATGKLDWSKAKSKEVKKEDVKAKMAESSKEALKREEKMSKEKSKDVSVKNGVKNETTDKETKVVEKEQPKRGLKRKSTVTSLSSDEEDTKPSPSTSKPPSVSKVRVKKGVLVSDDEEEATPPPPKTKAKGKTVAFPDIESDVEKSLQAMMDIDDDQVEKVSRSTTKVEAIPEPNEDGDVDMEEEPVPAPKPKPRKRKEKKEIPVGRNGLKKKRVVKSRTACDDKGYMATEDYSSYESVDEEEPVPEPPKKAQKAKKPDAEATVADSETKPKAGTISRKGSMKLTADSGKAAKVAQSSKKAQNLKDFFGKPKK</sequence>
<feature type="compositionally biased region" description="Low complexity" evidence="5">
    <location>
        <begin position="311"/>
        <end position="323"/>
    </location>
</feature>
<accession>A0A067PS67</accession>
<dbReference type="Gene3D" id="3.90.1030.20">
    <property type="entry name" value="DNA polymerase delta, p66 (Cdc27) subunit, wHTH domain"/>
    <property type="match status" value="1"/>
</dbReference>